<dbReference type="STRING" id="27342.A0A0H2RN33"/>
<keyword evidence="3" id="KW-1185">Reference proteome</keyword>
<protein>
    <submittedName>
        <fullName evidence="2">Uncharacterized protein</fullName>
    </submittedName>
</protein>
<dbReference type="AlphaFoldDB" id="A0A0H2RN33"/>
<proteinExistence type="predicted"/>
<keyword evidence="1" id="KW-0812">Transmembrane</keyword>
<dbReference type="InParanoid" id="A0A0H2RN33"/>
<feature type="transmembrane region" description="Helical" evidence="1">
    <location>
        <begin position="82"/>
        <end position="104"/>
    </location>
</feature>
<evidence type="ECO:0000313" key="3">
    <source>
        <dbReference type="Proteomes" id="UP000053477"/>
    </source>
</evidence>
<dbReference type="OrthoDB" id="3242376at2759"/>
<dbReference type="Proteomes" id="UP000053477">
    <property type="component" value="Unassembled WGS sequence"/>
</dbReference>
<keyword evidence="1" id="KW-0472">Membrane</keyword>
<gene>
    <name evidence="2" type="ORF">SCHPADRAFT_388478</name>
</gene>
<feature type="transmembrane region" description="Helical" evidence="1">
    <location>
        <begin position="125"/>
        <end position="151"/>
    </location>
</feature>
<reference evidence="2 3" key="1">
    <citation type="submission" date="2015-04" db="EMBL/GenBank/DDBJ databases">
        <title>Complete genome sequence of Schizopora paradoxa KUC8140, a cosmopolitan wood degrader in East Asia.</title>
        <authorList>
            <consortium name="DOE Joint Genome Institute"/>
            <person name="Min B."/>
            <person name="Park H."/>
            <person name="Jang Y."/>
            <person name="Kim J.-J."/>
            <person name="Kim K.H."/>
            <person name="Pangilinan J."/>
            <person name="Lipzen A."/>
            <person name="Riley R."/>
            <person name="Grigoriev I.V."/>
            <person name="Spatafora J.W."/>
            <person name="Choi I.-G."/>
        </authorList>
    </citation>
    <scope>NUCLEOTIDE SEQUENCE [LARGE SCALE GENOMIC DNA]</scope>
    <source>
        <strain evidence="2 3">KUC8140</strain>
    </source>
</reference>
<organism evidence="2 3">
    <name type="scientific">Schizopora paradoxa</name>
    <dbReference type="NCBI Taxonomy" id="27342"/>
    <lineage>
        <taxon>Eukaryota</taxon>
        <taxon>Fungi</taxon>
        <taxon>Dikarya</taxon>
        <taxon>Basidiomycota</taxon>
        <taxon>Agaricomycotina</taxon>
        <taxon>Agaricomycetes</taxon>
        <taxon>Hymenochaetales</taxon>
        <taxon>Schizoporaceae</taxon>
        <taxon>Schizopora</taxon>
    </lineage>
</organism>
<sequence>MFVKFPAAMQIILNASAGCTLTLRTYALYYGGKWVLIFLLPIVVIGAVVESWALTMGVPASLSPGIVGCILTGNPADGNRYAVYWISQLIFPTLIFAMTVYRVLFMRREGLSIGSVAELFLRDGLIYFAIIFLANLVNVVTFVTESVWEFLALTLRITSPTFAQQTAKQKNAPFSEMIIAVMICRLTLNMRSDKTSKNWEEVYEMSEFHCASRNLPGNASSSSRSPRSFGFRGNEVGDAVVDRSIEV</sequence>
<dbReference type="EMBL" id="KQ085967">
    <property type="protein sequence ID" value="KLO12987.1"/>
    <property type="molecule type" value="Genomic_DNA"/>
</dbReference>
<keyword evidence="1" id="KW-1133">Transmembrane helix</keyword>
<dbReference type="PROSITE" id="PS51257">
    <property type="entry name" value="PROKAR_LIPOPROTEIN"/>
    <property type="match status" value="1"/>
</dbReference>
<accession>A0A0H2RN33</accession>
<evidence type="ECO:0000256" key="1">
    <source>
        <dbReference type="SAM" id="Phobius"/>
    </source>
</evidence>
<feature type="transmembrane region" description="Helical" evidence="1">
    <location>
        <begin position="34"/>
        <end position="54"/>
    </location>
</feature>
<name>A0A0H2RN33_9AGAM</name>
<evidence type="ECO:0000313" key="2">
    <source>
        <dbReference type="EMBL" id="KLO12987.1"/>
    </source>
</evidence>